<keyword evidence="9" id="KW-1185">Reference proteome</keyword>
<feature type="signal peptide" evidence="7">
    <location>
        <begin position="1"/>
        <end position="22"/>
    </location>
</feature>
<dbReference type="Gene3D" id="1.10.287.410">
    <property type="match status" value="1"/>
</dbReference>
<evidence type="ECO:0000256" key="3">
    <source>
        <dbReference type="ARBA" id="ARBA00022670"/>
    </source>
</evidence>
<comment type="caution">
    <text evidence="8">The sequence shown here is derived from an EMBL/GenBank/DDBJ whole genome shotgun (WGS) entry which is preliminary data.</text>
</comment>
<keyword evidence="5" id="KW-0325">Glycoprotein</keyword>
<comment type="similarity">
    <text evidence="1">Belongs to the peptidase S10 family.</text>
</comment>
<keyword evidence="4" id="KW-0378">Hydrolase</keyword>
<evidence type="ECO:0000256" key="7">
    <source>
        <dbReference type="SAM" id="SignalP"/>
    </source>
</evidence>
<keyword evidence="3" id="KW-0645">Protease</keyword>
<proteinExistence type="inferred from homology"/>
<dbReference type="Gene3D" id="3.40.50.1820">
    <property type="entry name" value="alpha/beta hydrolase"/>
    <property type="match status" value="2"/>
</dbReference>
<dbReference type="AlphaFoldDB" id="A0AAW0RHW3"/>
<dbReference type="EMBL" id="JAAHCF010000881">
    <property type="protein sequence ID" value="KAK8141675.1"/>
    <property type="molecule type" value="Genomic_DNA"/>
</dbReference>
<keyword evidence="2" id="KW-0121">Carboxypeptidase</keyword>
<evidence type="ECO:0000313" key="8">
    <source>
        <dbReference type="EMBL" id="KAK8141675.1"/>
    </source>
</evidence>
<keyword evidence="7" id="KW-0732">Signal</keyword>
<name>A0AAW0RHW3_9HYPO</name>
<evidence type="ECO:0000256" key="4">
    <source>
        <dbReference type="ARBA" id="ARBA00022801"/>
    </source>
</evidence>
<gene>
    <name evidence="8" type="ORF">G3M48_010095</name>
</gene>
<feature type="chain" id="PRO_5043553178" description="Carboxypeptidase S1" evidence="7">
    <location>
        <begin position="23"/>
        <end position="588"/>
    </location>
</feature>
<sequence length="588" mass="64573">MVSLHWLSRLVIGLYLSKDAAAQFVRPPKSDTFTNVTGYANVPVRYKQVPAGICELNPSVRSYSGYADVAEDQHAFFWFFEARDVDPRTAPLSVWVSGGPGSSSMNGLFKELGPCQIDYSGRPVDRPHSWSRRSNLLFVDQPTHVGFSYSVPAPATIDAETKAVVPLPAWTCPPDGNGKKKACGTFSLPHANLTANSTANAAPGMWRTLQGFMGAFPQYSRHGVHLVSQSYGGHYAPVFGDYFLKQNDKQIPGAAHIDLRSVLIGNGWYDPIVQYTAYYNYTVLPGSTYDFAMFNASIQEMMHEDLFGPKGCLSRLRECHEHNDQKQCEAADRYCVGHIDGFPERYANRNVYDIRQLNPSPFPYGFYKDYLNRADVQEAIGAFTNFTSSSTAVAEAFHTTADVGRSVGSVEALQSLVNHDIAVAMWAGDADAICNWMGGQTVADMVGVAGWADAGFANLTASDGKVHGQVKQLHKYSFTRFYEAGHEVPFYQPLASLEYFERVIGGLDVATGKVDIAGTTTRCDDDDYYYYRTVGTPESTYRQGNATVQWKATPKNATYNVDTHRPGAAWTNNSKGSCSAPRAGASAN</sequence>
<dbReference type="Proteomes" id="UP001397290">
    <property type="component" value="Unassembled WGS sequence"/>
</dbReference>
<evidence type="ECO:0000313" key="9">
    <source>
        <dbReference type="Proteomes" id="UP001397290"/>
    </source>
</evidence>
<evidence type="ECO:0008006" key="10">
    <source>
        <dbReference type="Google" id="ProtNLM"/>
    </source>
</evidence>
<dbReference type="PANTHER" id="PTHR11802">
    <property type="entry name" value="SERINE PROTEASE FAMILY S10 SERINE CARBOXYPEPTIDASE"/>
    <property type="match status" value="1"/>
</dbReference>
<dbReference type="SUPFAM" id="SSF53474">
    <property type="entry name" value="alpha/beta-Hydrolases"/>
    <property type="match status" value="1"/>
</dbReference>
<evidence type="ECO:0000256" key="1">
    <source>
        <dbReference type="ARBA" id="ARBA00009431"/>
    </source>
</evidence>
<evidence type="ECO:0000256" key="2">
    <source>
        <dbReference type="ARBA" id="ARBA00022645"/>
    </source>
</evidence>
<accession>A0AAW0RHW3</accession>
<dbReference type="InterPro" id="IPR001563">
    <property type="entry name" value="Peptidase_S10"/>
</dbReference>
<dbReference type="InterPro" id="IPR029058">
    <property type="entry name" value="AB_hydrolase_fold"/>
</dbReference>
<dbReference type="PANTHER" id="PTHR11802:SF64">
    <property type="entry name" value="CARBOXYPEPTIDASE"/>
    <property type="match status" value="1"/>
</dbReference>
<dbReference type="Pfam" id="PF00450">
    <property type="entry name" value="Peptidase_S10"/>
    <property type="match status" value="1"/>
</dbReference>
<evidence type="ECO:0000256" key="5">
    <source>
        <dbReference type="ARBA" id="ARBA00023180"/>
    </source>
</evidence>
<organism evidence="8 9">
    <name type="scientific">Beauveria asiatica</name>
    <dbReference type="NCBI Taxonomy" id="1069075"/>
    <lineage>
        <taxon>Eukaryota</taxon>
        <taxon>Fungi</taxon>
        <taxon>Dikarya</taxon>
        <taxon>Ascomycota</taxon>
        <taxon>Pezizomycotina</taxon>
        <taxon>Sordariomycetes</taxon>
        <taxon>Hypocreomycetidae</taxon>
        <taxon>Hypocreales</taxon>
        <taxon>Cordycipitaceae</taxon>
        <taxon>Beauveria</taxon>
    </lineage>
</organism>
<dbReference type="GO" id="GO:0000324">
    <property type="term" value="C:fungal-type vacuole"/>
    <property type="evidence" value="ECO:0007669"/>
    <property type="project" value="TreeGrafter"/>
</dbReference>
<reference evidence="8 9" key="1">
    <citation type="submission" date="2020-02" db="EMBL/GenBank/DDBJ databases">
        <title>Comparative genomics of the hypocrealean fungal genus Beauvera.</title>
        <authorList>
            <person name="Showalter D.N."/>
            <person name="Bushley K.E."/>
            <person name="Rehner S.A."/>
        </authorList>
    </citation>
    <scope>NUCLEOTIDE SEQUENCE [LARGE SCALE GENOMIC DNA]</scope>
    <source>
        <strain evidence="8 9">ARSEF4384</strain>
    </source>
</reference>
<protein>
    <recommendedName>
        <fullName evidence="10">Carboxypeptidase S1</fullName>
    </recommendedName>
</protein>
<evidence type="ECO:0000256" key="6">
    <source>
        <dbReference type="SAM" id="MobiDB-lite"/>
    </source>
</evidence>
<dbReference type="GO" id="GO:0006508">
    <property type="term" value="P:proteolysis"/>
    <property type="evidence" value="ECO:0007669"/>
    <property type="project" value="UniProtKB-KW"/>
</dbReference>
<dbReference type="PRINTS" id="PR00724">
    <property type="entry name" value="CRBOXYPTASEC"/>
</dbReference>
<dbReference type="GO" id="GO:0004185">
    <property type="term" value="F:serine-type carboxypeptidase activity"/>
    <property type="evidence" value="ECO:0007669"/>
    <property type="project" value="InterPro"/>
</dbReference>
<feature type="region of interest" description="Disordered" evidence="6">
    <location>
        <begin position="565"/>
        <end position="588"/>
    </location>
</feature>